<protein>
    <recommendedName>
        <fullName evidence="3">F-box domain-containing protein</fullName>
    </recommendedName>
</protein>
<sequence length="599" mass="68485">MLHRLSIFDIPHIQSAVTANLSYADLRNCVLVCKTWFRGFNPVLWKEFHGYESNLWCCDATNYRSLFATLDTRRSLLKHCSHIRSLSVRGSNLLRALLNSDCVHLHEIHYAIDRASAGELGLQYLLELMDQNPYLSALKLTHLGGLKTRDDEKDFREFVACLKEYPDVQRVQIEFGYGPAEVERVLACETLAQLMRFKKAVSVQMKLRLLPYAELSRRRVIVNDPVRRALDEKRVQNENDRQARELQRITALVESMDPFVVQGLVLDVDFQGQDRELAMLLLGKCLNLRRLHAWHLAELNESPIKLLMTHCFNIQHLDLRLSARGGGWAEIFRVSKGLVSVRVSGTRMNRLSQEALEEHHGATLKSLSVISYTGELSLPNLLAKCPNLLTLEAPGYFLSVAEVESWDLTMWAHKLETLHLSLNIENRWLQRDKTIGRVEQARQKICQAIGQLVGLRRLILGQYSAKKAALRLGHGIEHLAGLAKLESLTLGGGSEHVQECDVQWMVDHWPALASLESGAYSTTHVPEYVDKETSTITLRSRTRPWHVGQPITFVTPPQWSDCEICGDKFDMCCYSLRHINELRLQEKIEMYEDEFMPSL</sequence>
<dbReference type="Proteomes" id="UP000696485">
    <property type="component" value="Unassembled WGS sequence"/>
</dbReference>
<dbReference type="EMBL" id="JAAAUY010000969">
    <property type="protein sequence ID" value="KAF9325145.1"/>
    <property type="molecule type" value="Genomic_DNA"/>
</dbReference>
<comment type="caution">
    <text evidence="1">The sequence shown here is derived from an EMBL/GenBank/DDBJ whole genome shotgun (WGS) entry which is preliminary data.</text>
</comment>
<proteinExistence type="predicted"/>
<name>A0A9P5VI61_9FUNG</name>
<keyword evidence="2" id="KW-1185">Reference proteome</keyword>
<dbReference type="InterPro" id="IPR032675">
    <property type="entry name" value="LRR_dom_sf"/>
</dbReference>
<accession>A0A9P5VI61</accession>
<dbReference type="Gene3D" id="3.80.10.10">
    <property type="entry name" value="Ribonuclease Inhibitor"/>
    <property type="match status" value="1"/>
</dbReference>
<organism evidence="1 2">
    <name type="scientific">Podila minutissima</name>
    <dbReference type="NCBI Taxonomy" id="64525"/>
    <lineage>
        <taxon>Eukaryota</taxon>
        <taxon>Fungi</taxon>
        <taxon>Fungi incertae sedis</taxon>
        <taxon>Mucoromycota</taxon>
        <taxon>Mortierellomycotina</taxon>
        <taxon>Mortierellomycetes</taxon>
        <taxon>Mortierellales</taxon>
        <taxon>Mortierellaceae</taxon>
        <taxon>Podila</taxon>
    </lineage>
</organism>
<dbReference type="SUPFAM" id="SSF52047">
    <property type="entry name" value="RNI-like"/>
    <property type="match status" value="1"/>
</dbReference>
<evidence type="ECO:0000313" key="2">
    <source>
        <dbReference type="Proteomes" id="UP000696485"/>
    </source>
</evidence>
<gene>
    <name evidence="1" type="ORF">BG006_011345</name>
</gene>
<dbReference type="AlphaFoldDB" id="A0A9P5VI61"/>
<reference evidence="1" key="1">
    <citation type="journal article" date="2020" name="Fungal Divers.">
        <title>Resolving the Mortierellaceae phylogeny through synthesis of multi-gene phylogenetics and phylogenomics.</title>
        <authorList>
            <person name="Vandepol N."/>
            <person name="Liber J."/>
            <person name="Desiro A."/>
            <person name="Na H."/>
            <person name="Kennedy M."/>
            <person name="Barry K."/>
            <person name="Grigoriev I.V."/>
            <person name="Miller A.N."/>
            <person name="O'Donnell K."/>
            <person name="Stajich J.E."/>
            <person name="Bonito G."/>
        </authorList>
    </citation>
    <scope>NUCLEOTIDE SEQUENCE</scope>
    <source>
        <strain evidence="1">NVP1</strain>
    </source>
</reference>
<evidence type="ECO:0008006" key="3">
    <source>
        <dbReference type="Google" id="ProtNLM"/>
    </source>
</evidence>
<evidence type="ECO:0000313" key="1">
    <source>
        <dbReference type="EMBL" id="KAF9325145.1"/>
    </source>
</evidence>